<evidence type="ECO:0000256" key="4">
    <source>
        <dbReference type="ARBA" id="ARBA00023136"/>
    </source>
</evidence>
<dbReference type="STRING" id="857967.G0R243"/>
<dbReference type="InterPro" id="IPR043203">
    <property type="entry name" value="VGCC_Ca_Na"/>
</dbReference>
<feature type="transmembrane region" description="Helical" evidence="6">
    <location>
        <begin position="450"/>
        <end position="468"/>
    </location>
</feature>
<feature type="region of interest" description="Disordered" evidence="5">
    <location>
        <begin position="76"/>
        <end position="113"/>
    </location>
</feature>
<keyword evidence="4 6" id="KW-0472">Membrane</keyword>
<dbReference type="GeneID" id="14904531"/>
<dbReference type="FunFam" id="1.20.120.350:FF:000095">
    <property type="entry name" value="Voltage-gated Ca2+ channel, alpha subunit"/>
    <property type="match status" value="1"/>
</dbReference>
<feature type="compositionally biased region" description="Acidic residues" evidence="5">
    <location>
        <begin position="76"/>
        <end position="87"/>
    </location>
</feature>
<feature type="compositionally biased region" description="Basic and acidic residues" evidence="5">
    <location>
        <begin position="99"/>
        <end position="113"/>
    </location>
</feature>
<dbReference type="Gene3D" id="1.20.120.350">
    <property type="entry name" value="Voltage-gated potassium channels. Chain C"/>
    <property type="match status" value="1"/>
</dbReference>
<name>G0R243_ICHMU</name>
<feature type="transmembrane region" description="Helical" evidence="6">
    <location>
        <begin position="231"/>
        <end position="249"/>
    </location>
</feature>
<dbReference type="GO" id="GO:0005248">
    <property type="term" value="F:voltage-gated sodium channel activity"/>
    <property type="evidence" value="ECO:0007669"/>
    <property type="project" value="TreeGrafter"/>
</dbReference>
<accession>G0R243</accession>
<protein>
    <recommendedName>
        <fullName evidence="7">Ion transport domain-containing protein</fullName>
    </recommendedName>
</protein>
<evidence type="ECO:0000256" key="6">
    <source>
        <dbReference type="SAM" id="Phobius"/>
    </source>
</evidence>
<evidence type="ECO:0000256" key="1">
    <source>
        <dbReference type="ARBA" id="ARBA00004141"/>
    </source>
</evidence>
<dbReference type="AlphaFoldDB" id="G0R243"/>
<reference evidence="8 9" key="1">
    <citation type="submission" date="2011-07" db="EMBL/GenBank/DDBJ databases">
        <authorList>
            <person name="Coyne R."/>
            <person name="Brami D."/>
            <person name="Johnson J."/>
            <person name="Hostetler J."/>
            <person name="Hannick L."/>
            <person name="Clark T."/>
            <person name="Cassidy-Hanley D."/>
            <person name="Inman J."/>
        </authorList>
    </citation>
    <scope>NUCLEOTIDE SEQUENCE [LARGE SCALE GENOMIC DNA]</scope>
    <source>
        <strain evidence="8 9">G5</strain>
    </source>
</reference>
<keyword evidence="9" id="KW-1185">Reference proteome</keyword>
<keyword evidence="2 6" id="KW-0812">Transmembrane</keyword>
<feature type="transmembrane region" description="Helical" evidence="6">
    <location>
        <begin position="202"/>
        <end position="219"/>
    </location>
</feature>
<evidence type="ECO:0000313" key="9">
    <source>
        <dbReference type="Proteomes" id="UP000008983"/>
    </source>
</evidence>
<dbReference type="InterPro" id="IPR027359">
    <property type="entry name" value="Volt_channel_dom_sf"/>
</dbReference>
<comment type="subcellular location">
    <subcellularLocation>
        <location evidence="1">Membrane</location>
        <topology evidence="1">Multi-pass membrane protein</topology>
    </subcellularLocation>
</comment>
<evidence type="ECO:0000256" key="3">
    <source>
        <dbReference type="ARBA" id="ARBA00022989"/>
    </source>
</evidence>
<dbReference type="OrthoDB" id="446235at2759"/>
<gene>
    <name evidence="8" type="ORF">IMG5_174890</name>
</gene>
<dbReference type="RefSeq" id="XP_004029686.1">
    <property type="nucleotide sequence ID" value="XM_004029638.1"/>
</dbReference>
<evidence type="ECO:0000256" key="5">
    <source>
        <dbReference type="SAM" id="MobiDB-lite"/>
    </source>
</evidence>
<dbReference type="InterPro" id="IPR005821">
    <property type="entry name" value="Ion_trans_dom"/>
</dbReference>
<dbReference type="Gene3D" id="1.10.287.70">
    <property type="match status" value="1"/>
</dbReference>
<feature type="transmembrane region" description="Helical" evidence="6">
    <location>
        <begin position="299"/>
        <end position="320"/>
    </location>
</feature>
<dbReference type="SUPFAM" id="SSF81324">
    <property type="entry name" value="Voltage-gated potassium channels"/>
    <property type="match status" value="1"/>
</dbReference>
<proteinExistence type="predicted"/>
<dbReference type="Proteomes" id="UP000008983">
    <property type="component" value="Unassembled WGS sequence"/>
</dbReference>
<dbReference type="OMA" id="HIDIAIY"/>
<dbReference type="eggNOG" id="KOG2301">
    <property type="taxonomic scope" value="Eukaryota"/>
</dbReference>
<feature type="transmembrane region" description="Helical" evidence="6">
    <location>
        <begin position="269"/>
        <end position="287"/>
    </location>
</feature>
<dbReference type="Pfam" id="PF00520">
    <property type="entry name" value="Ion_trans"/>
    <property type="match status" value="1"/>
</dbReference>
<feature type="transmembrane region" description="Helical" evidence="6">
    <location>
        <begin position="474"/>
        <end position="499"/>
    </location>
</feature>
<evidence type="ECO:0000313" key="8">
    <source>
        <dbReference type="EMBL" id="EGR28450.1"/>
    </source>
</evidence>
<dbReference type="InParanoid" id="G0R243"/>
<feature type="domain" description="Ion transport" evidence="7">
    <location>
        <begin position="230"/>
        <end position="509"/>
    </location>
</feature>
<dbReference type="PANTHER" id="PTHR10037">
    <property type="entry name" value="VOLTAGE-GATED CATION CHANNEL CALCIUM AND SODIUM"/>
    <property type="match status" value="1"/>
</dbReference>
<evidence type="ECO:0000259" key="7">
    <source>
        <dbReference type="Pfam" id="PF00520"/>
    </source>
</evidence>
<dbReference type="PANTHER" id="PTHR10037:SF62">
    <property type="entry name" value="SODIUM CHANNEL PROTEIN 60E"/>
    <property type="match status" value="1"/>
</dbReference>
<keyword evidence="3 6" id="KW-1133">Transmembrane helix</keyword>
<sequence length="594" mass="70795">MNKLIDITNGNQHINTQKSDDEYEEQQMLQTNNINYNNIEFDENILKKNKIIPILRKTYIEFNTLMKQQTIEFINGEDEEDEIEEKEEQNKINSSIEEEEKKKEQELKSNENSKFDKYKTKRKNNQKNNIQANIEYEYPFPYNQSLKNQEEQLFLISIDQKLKNEYDTMQKSIEQNQNKRKENIIYPSKKNDFEMLSIKADSYPFLQLRIFILFIIALIKFICNKIIKNKLFDYTILFIIIFNSVMLALDDPTKDTTDYTLLLIDDFFLWAYTVECILKILGMGFFLNPGAYLRDGWNILDFLIVVTSLIPVIIGGNSSVNLSSLRSLRVLRPLRTISSIKELKVILLTLFSALPYLGNTLIILIFFFLIFAIAGLQLFMGILKKDVFLKIMGFRIIIIQFVGEKWNVLVGKFVENQIKIQIGIQRVLIIFLFRFQWFSNALLQKVGPKLWQFIQFKYVSLILYQFWIFDAFSIYTVIYFVLLLFVGSFFLLNLTLAVIKAKFSDNQNTKQLLQSDDNNKEQIDINQLKSFRRMERNHFKRQRLLKKLEIKVIYKYKLNNVQIYIYIFYVQIYIYIIIYLILIFLLFTQVWCFQ</sequence>
<dbReference type="EMBL" id="GL984241">
    <property type="protein sequence ID" value="EGR28450.1"/>
    <property type="molecule type" value="Genomic_DNA"/>
</dbReference>
<evidence type="ECO:0000256" key="2">
    <source>
        <dbReference type="ARBA" id="ARBA00022692"/>
    </source>
</evidence>
<feature type="transmembrane region" description="Helical" evidence="6">
    <location>
        <begin position="563"/>
        <end position="587"/>
    </location>
</feature>
<organism evidence="8 9">
    <name type="scientific">Ichthyophthirius multifiliis</name>
    <name type="common">White spot disease agent</name>
    <name type="synonym">Ich</name>
    <dbReference type="NCBI Taxonomy" id="5932"/>
    <lineage>
        <taxon>Eukaryota</taxon>
        <taxon>Sar</taxon>
        <taxon>Alveolata</taxon>
        <taxon>Ciliophora</taxon>
        <taxon>Intramacronucleata</taxon>
        <taxon>Oligohymenophorea</taxon>
        <taxon>Hymenostomatida</taxon>
        <taxon>Ophryoglenina</taxon>
        <taxon>Ichthyophthirius</taxon>
    </lineage>
</organism>
<dbReference type="GO" id="GO:0001518">
    <property type="term" value="C:voltage-gated sodium channel complex"/>
    <property type="evidence" value="ECO:0007669"/>
    <property type="project" value="TreeGrafter"/>
</dbReference>
<feature type="transmembrane region" description="Helical" evidence="6">
    <location>
        <begin position="356"/>
        <end position="380"/>
    </location>
</feature>